<feature type="region of interest" description="Disordered" evidence="1">
    <location>
        <begin position="60"/>
        <end position="99"/>
    </location>
</feature>
<dbReference type="AlphaFoldDB" id="A0A7S1J2B9"/>
<proteinExistence type="predicted"/>
<protein>
    <submittedName>
        <fullName evidence="2">Uncharacterized protein</fullName>
    </submittedName>
</protein>
<dbReference type="EMBL" id="HBGA01109486">
    <property type="protein sequence ID" value="CAD9029667.1"/>
    <property type="molecule type" value="Transcribed_RNA"/>
</dbReference>
<name>A0A7S1J2B9_9EUGL</name>
<reference evidence="2" key="1">
    <citation type="submission" date="2021-01" db="EMBL/GenBank/DDBJ databases">
        <authorList>
            <person name="Corre E."/>
            <person name="Pelletier E."/>
            <person name="Niang G."/>
            <person name="Scheremetjew M."/>
            <person name="Finn R."/>
            <person name="Kale V."/>
            <person name="Holt S."/>
            <person name="Cochrane G."/>
            <person name="Meng A."/>
            <person name="Brown T."/>
            <person name="Cohen L."/>
        </authorList>
    </citation>
    <scope>NUCLEOTIDE SEQUENCE</scope>
    <source>
        <strain evidence="2">NIES-381</strain>
    </source>
</reference>
<organism evidence="2">
    <name type="scientific">Eutreptiella gymnastica</name>
    <dbReference type="NCBI Taxonomy" id="73025"/>
    <lineage>
        <taxon>Eukaryota</taxon>
        <taxon>Discoba</taxon>
        <taxon>Euglenozoa</taxon>
        <taxon>Euglenida</taxon>
        <taxon>Spirocuta</taxon>
        <taxon>Euglenophyceae</taxon>
        <taxon>Eutreptiales</taxon>
        <taxon>Eutreptiaceae</taxon>
        <taxon>Eutreptiella</taxon>
    </lineage>
</organism>
<evidence type="ECO:0000313" key="2">
    <source>
        <dbReference type="EMBL" id="CAD9029667.1"/>
    </source>
</evidence>
<accession>A0A7S1J2B9</accession>
<gene>
    <name evidence="2" type="ORF">EGYM00392_LOCUS40804</name>
</gene>
<evidence type="ECO:0000256" key="1">
    <source>
        <dbReference type="SAM" id="MobiDB-lite"/>
    </source>
</evidence>
<sequence>MQLVHPPSTARVGGSQTSHGLPKKSHVIGQTWATHLTIPALRCLYPSVGSQRVVHCSDPTGWITTGSQNRKPARKISPPLTPHMTTERQTECTTPSPIT</sequence>
<feature type="region of interest" description="Disordered" evidence="1">
    <location>
        <begin position="1"/>
        <end position="23"/>
    </location>
</feature>